<evidence type="ECO:0000313" key="3">
    <source>
        <dbReference type="Proteomes" id="UP000014680"/>
    </source>
</evidence>
<sequence length="401" mass="46334">MSNHPDFLSHQNVHLKSLQPGVYEGWLRKRGVKIRTWKRRYFVIKNNFIFYFPSSQPDSTPKGMIELNSKSQAKLLDQTFLNIVVTSVHRDQYIIAETPDIGASWVDAINNQIRTLKKIEDQGKDDEKRVAPTKGIPSDVMSEIARIREENDDKVPPSSLTKLIKNVGDDTMERYLYSILSEVLRDWDNKQIGRYFYSNFCRNYVRVDHRANKRRMSLMKTGEGKADKVLSDLNLCFGGVQRAVLGAYGAERENDQDELMFVFGKTKAAGERLADIYKTIIAEYSIGPSEVIRTIFDAMETWKMRTDEEIFLAFVGGMMEGWGPELVASFVSLLFVYTKEQDSFPLFETPWVEMPDCCIKFLKTFTDQWSTKDTKSFFVIGKMLWNVNEECEQKINKIFGV</sequence>
<protein>
    <recommendedName>
        <fullName evidence="1">PH domain-containing protein</fullName>
    </recommendedName>
</protein>
<accession>A0A0A1TVJ5</accession>
<dbReference type="SUPFAM" id="SSF50729">
    <property type="entry name" value="PH domain-like"/>
    <property type="match status" value="1"/>
</dbReference>
<dbReference type="InterPro" id="IPR001849">
    <property type="entry name" value="PH_domain"/>
</dbReference>
<dbReference type="KEGG" id="eiv:EIN_168090"/>
<name>A0A0A1TVJ5_ENTIV</name>
<dbReference type="SMART" id="SM00233">
    <property type="entry name" value="PH"/>
    <property type="match status" value="1"/>
</dbReference>
<dbReference type="Pfam" id="PF00169">
    <property type="entry name" value="PH"/>
    <property type="match status" value="1"/>
</dbReference>
<dbReference type="VEuPathDB" id="AmoebaDB:EIN_168090"/>
<dbReference type="RefSeq" id="XP_004183800.1">
    <property type="nucleotide sequence ID" value="XM_004183752.1"/>
</dbReference>
<dbReference type="GO" id="GO:0030036">
    <property type="term" value="P:actin cytoskeleton organization"/>
    <property type="evidence" value="ECO:0007669"/>
    <property type="project" value="TreeGrafter"/>
</dbReference>
<dbReference type="PANTHER" id="PTHR12092">
    <property type="entry name" value="PLECKSTRIN"/>
    <property type="match status" value="1"/>
</dbReference>
<feature type="domain" description="PH" evidence="1">
    <location>
        <begin position="20"/>
        <end position="114"/>
    </location>
</feature>
<dbReference type="GeneID" id="14883576"/>
<organism evidence="2 3">
    <name type="scientific">Entamoeba invadens IP1</name>
    <dbReference type="NCBI Taxonomy" id="370355"/>
    <lineage>
        <taxon>Eukaryota</taxon>
        <taxon>Amoebozoa</taxon>
        <taxon>Evosea</taxon>
        <taxon>Archamoebae</taxon>
        <taxon>Mastigamoebida</taxon>
        <taxon>Entamoebidae</taxon>
        <taxon>Entamoeba</taxon>
    </lineage>
</organism>
<proteinExistence type="predicted"/>
<dbReference type="PROSITE" id="PS50003">
    <property type="entry name" value="PH_DOMAIN"/>
    <property type="match status" value="1"/>
</dbReference>
<dbReference type="InterPro" id="IPR037370">
    <property type="entry name" value="Pleckstrin"/>
</dbReference>
<dbReference type="PANTHER" id="PTHR12092:SF16">
    <property type="entry name" value="PH DOMAIN-CONTAINING PROTEIN"/>
    <property type="match status" value="1"/>
</dbReference>
<keyword evidence="3" id="KW-1185">Reference proteome</keyword>
<dbReference type="Gene3D" id="2.30.29.30">
    <property type="entry name" value="Pleckstrin-homology domain (PH domain)/Phosphotyrosine-binding domain (PTB)"/>
    <property type="match status" value="1"/>
</dbReference>
<evidence type="ECO:0000259" key="1">
    <source>
        <dbReference type="PROSITE" id="PS50003"/>
    </source>
</evidence>
<dbReference type="OMA" id="DHFKRTH"/>
<evidence type="ECO:0000313" key="2">
    <source>
        <dbReference type="EMBL" id="ELP84454.1"/>
    </source>
</evidence>
<dbReference type="OrthoDB" id="185175at2759"/>
<dbReference type="InterPro" id="IPR011993">
    <property type="entry name" value="PH-like_dom_sf"/>
</dbReference>
<dbReference type="Proteomes" id="UP000014680">
    <property type="component" value="Unassembled WGS sequence"/>
</dbReference>
<gene>
    <name evidence="2" type="ORF">EIN_168090</name>
</gene>
<reference evidence="2 3" key="1">
    <citation type="submission" date="2012-10" db="EMBL/GenBank/DDBJ databases">
        <authorList>
            <person name="Zafar N."/>
            <person name="Inman J."/>
            <person name="Hall N."/>
            <person name="Lorenzi H."/>
            <person name="Caler E."/>
        </authorList>
    </citation>
    <scope>NUCLEOTIDE SEQUENCE [LARGE SCALE GENOMIC DNA]</scope>
    <source>
        <strain evidence="2 3">IP1</strain>
    </source>
</reference>
<dbReference type="AlphaFoldDB" id="A0A0A1TVJ5"/>
<dbReference type="GO" id="GO:0005886">
    <property type="term" value="C:plasma membrane"/>
    <property type="evidence" value="ECO:0007669"/>
    <property type="project" value="TreeGrafter"/>
</dbReference>
<dbReference type="EMBL" id="KB207112">
    <property type="protein sequence ID" value="ELP84454.1"/>
    <property type="molecule type" value="Genomic_DNA"/>
</dbReference>